<name>A0AC35F6Y2_9BILA</name>
<proteinExistence type="predicted"/>
<evidence type="ECO:0000313" key="2">
    <source>
        <dbReference type="WBParaSite" id="PS1159_v2.g13779.t1"/>
    </source>
</evidence>
<organism evidence="1 2">
    <name type="scientific">Panagrolaimus sp. PS1159</name>
    <dbReference type="NCBI Taxonomy" id="55785"/>
    <lineage>
        <taxon>Eukaryota</taxon>
        <taxon>Metazoa</taxon>
        <taxon>Ecdysozoa</taxon>
        <taxon>Nematoda</taxon>
        <taxon>Chromadorea</taxon>
        <taxon>Rhabditida</taxon>
        <taxon>Tylenchina</taxon>
        <taxon>Panagrolaimomorpha</taxon>
        <taxon>Panagrolaimoidea</taxon>
        <taxon>Panagrolaimidae</taxon>
        <taxon>Panagrolaimus</taxon>
    </lineage>
</organism>
<reference evidence="2" key="1">
    <citation type="submission" date="2022-11" db="UniProtKB">
        <authorList>
            <consortium name="WormBaseParasite"/>
        </authorList>
    </citation>
    <scope>IDENTIFICATION</scope>
</reference>
<sequence>MSVDKTIEELSQTLSQLSILVEHINGQIVGVTSRINITLDNFDNSVGGIAKDASALTGQVGDTVSQIPNSWVFYLLFITLIIVLILLSILIVINLVTKAHAIYRLCFPDASDSEANTPLPSNYSESRLLQRYDNSLQRFPKSTRNDGIAIPIEDARINTTSFPMDSSGINPSFHNNGFSTGRPNLDKFTAQHYQPHQQPYNRRPPPASTAASSNFSTQESPSNNRFAHTTYLVSKTEPV</sequence>
<dbReference type="Proteomes" id="UP000887580">
    <property type="component" value="Unplaced"/>
</dbReference>
<dbReference type="WBParaSite" id="PS1159_v2.g13779.t1">
    <property type="protein sequence ID" value="PS1159_v2.g13779.t1"/>
    <property type="gene ID" value="PS1159_v2.g13779"/>
</dbReference>
<protein>
    <submittedName>
        <fullName evidence="2">Plasma membrane fusion protein PRM1</fullName>
    </submittedName>
</protein>
<accession>A0AC35F6Y2</accession>
<evidence type="ECO:0000313" key="1">
    <source>
        <dbReference type="Proteomes" id="UP000887580"/>
    </source>
</evidence>